<dbReference type="EMBL" id="JAFFZP010000004">
    <property type="protein sequence ID" value="MBN0986545.1"/>
    <property type="molecule type" value="Genomic_DNA"/>
</dbReference>
<name>A0ABS2W4B1_9GAMM</name>
<feature type="transmembrane region" description="Helical" evidence="1">
    <location>
        <begin position="361"/>
        <end position="382"/>
    </location>
</feature>
<gene>
    <name evidence="2" type="ORF">JW498_04155</name>
</gene>
<dbReference type="InterPro" id="IPR041881">
    <property type="entry name" value="PqqD_sf"/>
</dbReference>
<dbReference type="PANTHER" id="PTHR13325:SF3">
    <property type="entry name" value="MEMBRANE-BOUND TRANSCRIPTION FACTOR SITE-2 PROTEASE"/>
    <property type="match status" value="1"/>
</dbReference>
<evidence type="ECO:0000256" key="1">
    <source>
        <dbReference type="SAM" id="Phobius"/>
    </source>
</evidence>
<feature type="transmembrane region" description="Helical" evidence="1">
    <location>
        <begin position="191"/>
        <end position="210"/>
    </location>
</feature>
<feature type="transmembrane region" description="Helical" evidence="1">
    <location>
        <begin position="388"/>
        <end position="415"/>
    </location>
</feature>
<comment type="caution">
    <text evidence="2">The sequence shown here is derived from an EMBL/GenBank/DDBJ whole genome shotgun (WGS) entry which is preliminary data.</text>
</comment>
<dbReference type="RefSeq" id="WP_205212978.1">
    <property type="nucleotide sequence ID" value="NZ_JAFFZP010000004.1"/>
</dbReference>
<accession>A0ABS2W4B1</accession>
<dbReference type="PANTHER" id="PTHR13325">
    <property type="entry name" value="PROTEASE M50 MEMBRANE-BOUND TRANSCRIPTION FACTOR SITE 2 PROTEASE"/>
    <property type="match status" value="1"/>
</dbReference>
<feature type="transmembrane region" description="Helical" evidence="1">
    <location>
        <begin position="284"/>
        <end position="303"/>
    </location>
</feature>
<organism evidence="2 3">
    <name type="scientific">Amphritea pacifica</name>
    <dbReference type="NCBI Taxonomy" id="2811233"/>
    <lineage>
        <taxon>Bacteria</taxon>
        <taxon>Pseudomonadati</taxon>
        <taxon>Pseudomonadota</taxon>
        <taxon>Gammaproteobacteria</taxon>
        <taxon>Oceanospirillales</taxon>
        <taxon>Oceanospirillaceae</taxon>
        <taxon>Amphritea</taxon>
    </lineage>
</organism>
<feature type="transmembrane region" description="Helical" evidence="1">
    <location>
        <begin position="230"/>
        <end position="249"/>
    </location>
</feature>
<feature type="transmembrane region" description="Helical" evidence="1">
    <location>
        <begin position="159"/>
        <end position="179"/>
    </location>
</feature>
<keyword evidence="3" id="KW-1185">Reference proteome</keyword>
<sequence>MSTSLFSSFWHRVAAVKPRLRSHVEINRHLYRGDVWYVIQDDASGRFHRFTPQAYALIGLMDGRRNLDEIWHSAGEQLGDDMPSQDEVIHLLSQLYRVDLIQTDVIPDIAEASERREKDRRSKLLAMVKSPLAIKIPLLDPEPFLNRTAGLSRWLFNPLSGLIWLCCVGWALMQAGYHWDELTENLADRVLAAENLFLIWLVYPFVKLIHEFGHAYALKRWGGEVHEMGLMFLIFMPIPYVDASASAAFTNKYPRMMVGAAGIVVEAFIAAMAMVVWVYAEPGLVRSVAFNALLIAGVSTLLFNGNPLLRFDAYYVLADFLEIPNLGSRSTRQIAYLCKRYLLAQEHEESPAYSRGEARWMVFYAIASFIYRIFITISIVLFVASQLFFIGILLAILSLYNMFGKPLLSIIKYLFMDRSMVQKRGRAALVVAVLTGLTGVLLFVVPVPRMSVVHGVFWAPDSARLMAGSNGFLETVAVASGEPVKAGQVLFISRNAELESQLDRTAGRIKELLVHYRTAVAEERQNEAGIILEEIQQARAELSRGLAEKRGLQLISPADGIFQLALPVDPKDRFIPRGTLMGYLLQAGNYRIRAVVGQSDVEAVRNDLKGVSVRVSERLEKTIPATLVGEVPSAQKALPSAALSVDGGGQFALDPTVKERPEAFEPVFLFDLQVNNMPVSRIGERVYVRFEHTPEPIGFRLYRQIRRTLLRQLEF</sequence>
<evidence type="ECO:0000313" key="3">
    <source>
        <dbReference type="Proteomes" id="UP000760472"/>
    </source>
</evidence>
<reference evidence="2 3" key="1">
    <citation type="submission" date="2021-02" db="EMBL/GenBank/DDBJ databases">
        <title>A novel species of genus Amphritea isolated from a fishpond in China.</title>
        <authorList>
            <person name="Lu H."/>
        </authorList>
    </citation>
    <scope>NUCLEOTIDE SEQUENCE [LARGE SCALE GENOMIC DNA]</scope>
    <source>
        <strain evidence="2 3">RP18W</strain>
    </source>
</reference>
<dbReference type="Gene3D" id="1.10.10.1150">
    <property type="entry name" value="Coenzyme PQQ synthesis protein D (PqqD)"/>
    <property type="match status" value="1"/>
</dbReference>
<feature type="transmembrane region" description="Helical" evidence="1">
    <location>
        <begin position="256"/>
        <end position="278"/>
    </location>
</feature>
<keyword evidence="1" id="KW-1133">Transmembrane helix</keyword>
<dbReference type="Proteomes" id="UP000760472">
    <property type="component" value="Unassembled WGS sequence"/>
</dbReference>
<protein>
    <submittedName>
        <fullName evidence="2">Efflux RND transporter periplasmic adaptor subunit</fullName>
    </submittedName>
</protein>
<keyword evidence="1" id="KW-0812">Transmembrane</keyword>
<dbReference type="InterPro" id="IPR001193">
    <property type="entry name" value="MBTPS2"/>
</dbReference>
<evidence type="ECO:0000313" key="2">
    <source>
        <dbReference type="EMBL" id="MBN0986545.1"/>
    </source>
</evidence>
<proteinExistence type="predicted"/>
<feature type="transmembrane region" description="Helical" evidence="1">
    <location>
        <begin position="427"/>
        <end position="447"/>
    </location>
</feature>
<keyword evidence="1" id="KW-0472">Membrane</keyword>